<evidence type="ECO:0000313" key="3">
    <source>
        <dbReference type="Proteomes" id="UP000179627"/>
    </source>
</evidence>
<proteinExistence type="predicted"/>
<feature type="compositionally biased region" description="Basic and acidic residues" evidence="1">
    <location>
        <begin position="61"/>
        <end position="72"/>
    </location>
</feature>
<protein>
    <submittedName>
        <fullName evidence="2">Uncharacterized protein</fullName>
    </submittedName>
</protein>
<evidence type="ECO:0000256" key="1">
    <source>
        <dbReference type="SAM" id="MobiDB-lite"/>
    </source>
</evidence>
<accession>A0A1S1RJ26</accession>
<name>A0A1S1RJ26_9ACTN</name>
<dbReference type="AlphaFoldDB" id="A0A1S1RJ26"/>
<comment type="caution">
    <text evidence="2">The sequence shown here is derived from an EMBL/GenBank/DDBJ whole genome shotgun (WGS) entry which is preliminary data.</text>
</comment>
<evidence type="ECO:0000313" key="2">
    <source>
        <dbReference type="EMBL" id="OHV46210.1"/>
    </source>
</evidence>
<dbReference type="Proteomes" id="UP000179627">
    <property type="component" value="Unassembled WGS sequence"/>
</dbReference>
<keyword evidence="3" id="KW-1185">Reference proteome</keyword>
<feature type="compositionally biased region" description="Basic and acidic residues" evidence="1">
    <location>
        <begin position="44"/>
        <end position="53"/>
    </location>
</feature>
<sequence length="72" mass="8319">MTATPGPEHCDYCDQLATHLYDTESLCRTHQREHGTRHFVTPAETRRARDKATRRTRAHARTPDRATTSKEN</sequence>
<dbReference type="RefSeq" id="WP_071081761.1">
    <property type="nucleotide sequence ID" value="NZ_MBLM01000002.1"/>
</dbReference>
<gene>
    <name evidence="2" type="ORF">CC117_00710</name>
</gene>
<feature type="region of interest" description="Disordered" evidence="1">
    <location>
        <begin position="31"/>
        <end position="72"/>
    </location>
</feature>
<reference evidence="3" key="1">
    <citation type="submission" date="2016-07" db="EMBL/GenBank/DDBJ databases">
        <title>Sequence Frankia sp. strain CcI1.17.</title>
        <authorList>
            <person name="Ghodhbane-Gtari F."/>
            <person name="Swanson E."/>
            <person name="Gueddou A."/>
            <person name="Morris K."/>
            <person name="Hezbri K."/>
            <person name="Ktari A."/>
            <person name="Nouioui I."/>
            <person name="Abebe-Akele F."/>
            <person name="Simpson S."/>
            <person name="Thomas K."/>
            <person name="Gtari M."/>
            <person name="Tisa L.S."/>
            <person name="Hurst S."/>
        </authorList>
    </citation>
    <scope>NUCLEOTIDE SEQUENCE [LARGE SCALE GENOMIC DNA]</scope>
    <source>
        <strain evidence="3">Cc1.17</strain>
    </source>
</reference>
<dbReference type="EMBL" id="MBLM01000002">
    <property type="protein sequence ID" value="OHV46210.1"/>
    <property type="molecule type" value="Genomic_DNA"/>
</dbReference>
<organism evidence="2 3">
    <name type="scientific">Parafrankia colletiae</name>
    <dbReference type="NCBI Taxonomy" id="573497"/>
    <lineage>
        <taxon>Bacteria</taxon>
        <taxon>Bacillati</taxon>
        <taxon>Actinomycetota</taxon>
        <taxon>Actinomycetes</taxon>
        <taxon>Frankiales</taxon>
        <taxon>Frankiaceae</taxon>
        <taxon>Parafrankia</taxon>
    </lineage>
</organism>